<accession>A0AB38W7P1</accession>
<proteinExistence type="predicted"/>
<reference evidence="1 2" key="1">
    <citation type="submission" date="2019-01" db="EMBL/GenBank/DDBJ databases">
        <authorList>
            <consortium name="Pathogen Informatics"/>
        </authorList>
    </citation>
    <scope>NUCLEOTIDE SEQUENCE [LARGE SCALE GENOMIC DNA]</scope>
    <source>
        <strain evidence="1 2">NCTC10119</strain>
    </source>
</reference>
<evidence type="ECO:0000313" key="1">
    <source>
        <dbReference type="EMBL" id="VEU57107.1"/>
    </source>
</evidence>
<sequence>MVGHNVKTGDEVGGLGEALGLQIRIFGIRIWVIFKPQLVFDKLLLLVGAPVELGFRSSGRFARFLVLPDNSIPKTRYPVGTHHNDLAI</sequence>
<dbReference type="AlphaFoldDB" id="A0AB38W7P1"/>
<dbReference type="EMBL" id="LR214945">
    <property type="protein sequence ID" value="VEU57107.1"/>
    <property type="molecule type" value="Genomic_DNA"/>
</dbReference>
<dbReference type="Proteomes" id="UP000289557">
    <property type="component" value="Chromosome"/>
</dbReference>
<gene>
    <name evidence="1" type="ORF">NCTC10119_00375</name>
</gene>
<evidence type="ECO:0000313" key="2">
    <source>
        <dbReference type="Proteomes" id="UP000289557"/>
    </source>
</evidence>
<organism evidence="1 2">
    <name type="scientific">Mycoplasmoides pneumoniae</name>
    <name type="common">Mycoplasma pneumoniae</name>
    <dbReference type="NCBI Taxonomy" id="2104"/>
    <lineage>
        <taxon>Bacteria</taxon>
        <taxon>Bacillati</taxon>
        <taxon>Mycoplasmatota</taxon>
        <taxon>Mycoplasmoidales</taxon>
        <taxon>Mycoplasmoidaceae</taxon>
        <taxon>Mycoplasmoides</taxon>
    </lineage>
</organism>
<protein>
    <submittedName>
        <fullName evidence="1">Uncharacterized protein</fullName>
    </submittedName>
</protein>
<name>A0AB38W7P1_MYCPM</name>